<dbReference type="Pfam" id="PF13812">
    <property type="entry name" value="PPR_3"/>
    <property type="match status" value="1"/>
</dbReference>
<dbReference type="NCBIfam" id="TIGR00756">
    <property type="entry name" value="PPR"/>
    <property type="match status" value="1"/>
</dbReference>
<evidence type="ECO:0000313" key="4">
    <source>
        <dbReference type="EMBL" id="CAE8647901.1"/>
    </source>
</evidence>
<protein>
    <recommendedName>
        <fullName evidence="6">Pentatricopeptide repeat-containing protein</fullName>
    </recommendedName>
</protein>
<feature type="repeat" description="PPR" evidence="2">
    <location>
        <begin position="162"/>
        <end position="196"/>
    </location>
</feature>
<feature type="region of interest" description="Disordered" evidence="3">
    <location>
        <begin position="349"/>
        <end position="368"/>
    </location>
</feature>
<evidence type="ECO:0008006" key="6">
    <source>
        <dbReference type="Google" id="ProtNLM"/>
    </source>
</evidence>
<dbReference type="InterPro" id="IPR011990">
    <property type="entry name" value="TPR-like_helical_dom_sf"/>
</dbReference>
<dbReference type="PANTHER" id="PTHR47447">
    <property type="entry name" value="OS03G0856100 PROTEIN"/>
    <property type="match status" value="1"/>
</dbReference>
<dbReference type="PROSITE" id="PS51375">
    <property type="entry name" value="PPR"/>
    <property type="match status" value="2"/>
</dbReference>
<accession>A0A813ICA3</accession>
<feature type="repeat" description="PPR" evidence="2">
    <location>
        <begin position="91"/>
        <end position="125"/>
    </location>
</feature>
<evidence type="ECO:0000256" key="1">
    <source>
        <dbReference type="ARBA" id="ARBA00022737"/>
    </source>
</evidence>
<gene>
    <name evidence="4" type="ORF">PGLA2088_LOCUS6083</name>
</gene>
<organism evidence="4 5">
    <name type="scientific">Polarella glacialis</name>
    <name type="common">Dinoflagellate</name>
    <dbReference type="NCBI Taxonomy" id="89957"/>
    <lineage>
        <taxon>Eukaryota</taxon>
        <taxon>Sar</taxon>
        <taxon>Alveolata</taxon>
        <taxon>Dinophyceae</taxon>
        <taxon>Suessiales</taxon>
        <taxon>Suessiaceae</taxon>
        <taxon>Polarella</taxon>
    </lineage>
</organism>
<dbReference type="Pfam" id="PF01535">
    <property type="entry name" value="PPR"/>
    <property type="match status" value="1"/>
</dbReference>
<evidence type="ECO:0000256" key="3">
    <source>
        <dbReference type="SAM" id="MobiDB-lite"/>
    </source>
</evidence>
<dbReference type="Proteomes" id="UP000626109">
    <property type="component" value="Unassembled WGS sequence"/>
</dbReference>
<evidence type="ECO:0000313" key="5">
    <source>
        <dbReference type="Proteomes" id="UP000626109"/>
    </source>
</evidence>
<dbReference type="Gene3D" id="1.25.40.10">
    <property type="entry name" value="Tetratricopeptide repeat domain"/>
    <property type="match status" value="2"/>
</dbReference>
<comment type="caution">
    <text evidence="4">The sequence shown here is derived from an EMBL/GenBank/DDBJ whole genome shotgun (WGS) entry which is preliminary data.</text>
</comment>
<sequence>MWEAWWLLAEMRRSRVRMDVVDCSAAIGACAGDGRHWQLSLALLFQSLRGQPLKANVVSFGAAAAALERGRQWVLALQLLGLMRAEALSPDAMTFHALVRACSKANEWKQAWALLTDMRSARLRPHLIAHNAALGACVAAHLWVQALAHLARWRQEAQVRPDAVTFNSVMAACAASHCWQQALALLREQRLAQLQPDVAAYGATLEAAAGAGLWELSLFVFQEMRFENIAVPDQLAFGAAIRAFGLRGALRWREAMVLLSDMVSQSLHPDLATVVAAAAACEGAGHAPSTLLLDGIRRRIARRCDRLGGTPRLLHIRGFEGFSEEGASAQRVLHRRALVPLFRFGSNNNSNNNYNNNNNNNYYNNNNSHDNQMVVDGIGGQQARCGLDLGSLVY</sequence>
<proteinExistence type="predicted"/>
<feature type="non-terminal residue" evidence="4">
    <location>
        <position position="394"/>
    </location>
</feature>
<dbReference type="EMBL" id="CAJNNW010005955">
    <property type="protein sequence ID" value="CAE8647901.1"/>
    <property type="molecule type" value="Genomic_DNA"/>
</dbReference>
<keyword evidence="1" id="KW-0677">Repeat</keyword>
<evidence type="ECO:0000256" key="2">
    <source>
        <dbReference type="PROSITE-ProRule" id="PRU00708"/>
    </source>
</evidence>
<name>A0A813ICA3_POLGL</name>
<dbReference type="AlphaFoldDB" id="A0A813ICA3"/>
<reference evidence="4" key="1">
    <citation type="submission" date="2021-02" db="EMBL/GenBank/DDBJ databases">
        <authorList>
            <person name="Dougan E. K."/>
            <person name="Rhodes N."/>
            <person name="Thang M."/>
            <person name="Chan C."/>
        </authorList>
    </citation>
    <scope>NUCLEOTIDE SEQUENCE</scope>
</reference>
<dbReference type="InterPro" id="IPR002885">
    <property type="entry name" value="PPR_rpt"/>
</dbReference>
<dbReference type="PANTHER" id="PTHR47447:SF17">
    <property type="entry name" value="OS12G0638900 PROTEIN"/>
    <property type="match status" value="1"/>
</dbReference>